<dbReference type="Gene3D" id="1.10.1740.10">
    <property type="match status" value="1"/>
</dbReference>
<evidence type="ECO:0000313" key="3">
    <source>
        <dbReference type="Proteomes" id="UP000002704"/>
    </source>
</evidence>
<dbReference type="GO" id="GO:0006352">
    <property type="term" value="P:DNA-templated transcription initiation"/>
    <property type="evidence" value="ECO:0007669"/>
    <property type="project" value="InterPro"/>
</dbReference>
<dbReference type="AlphaFoldDB" id="Q3K452"/>
<dbReference type="KEGG" id="pfo:Pfl01_5719"/>
<organism evidence="2 3">
    <name type="scientific">Pseudomonas fluorescens (strain Pf0-1)</name>
    <dbReference type="NCBI Taxonomy" id="205922"/>
    <lineage>
        <taxon>Bacteria</taxon>
        <taxon>Pseudomonadati</taxon>
        <taxon>Pseudomonadota</taxon>
        <taxon>Gammaproteobacteria</taxon>
        <taxon>Pseudomonadales</taxon>
        <taxon>Pseudomonadaceae</taxon>
        <taxon>Pseudomonas</taxon>
    </lineage>
</organism>
<proteinExistence type="predicted"/>
<evidence type="ECO:0000259" key="1">
    <source>
        <dbReference type="Pfam" id="PF04542"/>
    </source>
</evidence>
<dbReference type="HOGENOM" id="CLU_1990755_0_0_6"/>
<reference evidence="2 3" key="1">
    <citation type="journal article" date="2009" name="Genome Biol.">
        <title>Genomic and genetic analyses of diversity and plant interactions of Pseudomonas fluorescens.</title>
        <authorList>
            <person name="Silby M.W."/>
            <person name="Cerdeno-Tarraga A.M."/>
            <person name="Vernikos G.S."/>
            <person name="Giddens S.R."/>
            <person name="Jackson R.W."/>
            <person name="Preston G.M."/>
            <person name="Zhang X.X."/>
            <person name="Moon C.D."/>
            <person name="Gehrig S.M."/>
            <person name="Godfrey S.A."/>
            <person name="Knight C.G."/>
            <person name="Malone J.G."/>
            <person name="Robinson Z."/>
            <person name="Spiers A.J."/>
            <person name="Harris S."/>
            <person name="Challis G.L."/>
            <person name="Yaxley A.M."/>
            <person name="Harris D."/>
            <person name="Seeger K."/>
            <person name="Murphy L."/>
            <person name="Rutter S."/>
            <person name="Squares R."/>
            <person name="Quail M.A."/>
            <person name="Saunders E."/>
            <person name="Mavromatis K."/>
            <person name="Brettin T.S."/>
            <person name="Bentley S.D."/>
            <person name="Hothersall J."/>
            <person name="Stephens E."/>
            <person name="Thomas C.M."/>
            <person name="Parkhill J."/>
            <person name="Levy S.B."/>
            <person name="Rainey P.B."/>
            <person name="Thomson N.R."/>
        </authorList>
    </citation>
    <scope>NUCLEOTIDE SEQUENCE [LARGE SCALE GENOMIC DNA]</scope>
    <source>
        <strain evidence="2 3">Pf0-1</strain>
    </source>
</reference>
<dbReference type="InterPro" id="IPR007627">
    <property type="entry name" value="RNA_pol_sigma70_r2"/>
</dbReference>
<dbReference type="Proteomes" id="UP000002704">
    <property type="component" value="Chromosome"/>
</dbReference>
<dbReference type="Pfam" id="PF04542">
    <property type="entry name" value="Sigma70_r2"/>
    <property type="match status" value="1"/>
</dbReference>
<evidence type="ECO:0000313" key="2">
    <source>
        <dbReference type="EMBL" id="ABA77452.1"/>
    </source>
</evidence>
<sequence>MTGEDRGHCLCKDGRLANQELCALMARVFKGDRSAARRLSTHIAPLLLAFYEGQAQVGRIRPERVESLAREAFMALLERRADYDSSIPFRAWLLTVARATLLNHTPASSTVPLSTPPHLQWAI</sequence>
<name>Q3K452_PSEPF</name>
<feature type="domain" description="RNA polymerase sigma-70 region 2" evidence="1">
    <location>
        <begin position="62"/>
        <end position="104"/>
    </location>
</feature>
<accession>Q3K452</accession>
<dbReference type="SUPFAM" id="SSF88946">
    <property type="entry name" value="Sigma2 domain of RNA polymerase sigma factors"/>
    <property type="match status" value="1"/>
</dbReference>
<dbReference type="RefSeq" id="WP_011336706.1">
    <property type="nucleotide sequence ID" value="NC_007492.2"/>
</dbReference>
<protein>
    <submittedName>
        <fullName evidence="2">Putative ECF family sigma factor</fullName>
    </submittedName>
</protein>
<dbReference type="InterPro" id="IPR013325">
    <property type="entry name" value="RNA_pol_sigma_r2"/>
</dbReference>
<gene>
    <name evidence="2" type="ordered locus">Pfl01_5719</name>
</gene>
<dbReference type="EMBL" id="CP000094">
    <property type="protein sequence ID" value="ABA77452.1"/>
    <property type="molecule type" value="Genomic_DNA"/>
</dbReference>
<dbReference type="GO" id="GO:0003700">
    <property type="term" value="F:DNA-binding transcription factor activity"/>
    <property type="evidence" value="ECO:0007669"/>
    <property type="project" value="InterPro"/>
</dbReference>